<dbReference type="InterPro" id="IPR004101">
    <property type="entry name" value="Mur_ligase_C"/>
</dbReference>
<dbReference type="RefSeq" id="WP_083524458.1">
    <property type="nucleotide sequence ID" value="NZ_JBHUNF010000003.1"/>
</dbReference>
<keyword evidence="14" id="KW-1185">Reference proteome</keyword>
<feature type="domain" description="Mur ligase C-terminal" evidence="11">
    <location>
        <begin position="382"/>
        <end position="498"/>
    </location>
</feature>
<dbReference type="NCBIfam" id="TIGR01499">
    <property type="entry name" value="folC"/>
    <property type="match status" value="1"/>
</dbReference>
<feature type="region of interest" description="Disordered" evidence="10">
    <location>
        <begin position="542"/>
        <end position="566"/>
    </location>
</feature>
<dbReference type="InterPro" id="IPR001645">
    <property type="entry name" value="Folylpolyglutamate_synth"/>
</dbReference>
<accession>A0ABW5RK79</accession>
<evidence type="ECO:0000256" key="10">
    <source>
        <dbReference type="SAM" id="MobiDB-lite"/>
    </source>
</evidence>
<evidence type="ECO:0000259" key="11">
    <source>
        <dbReference type="Pfam" id="PF02875"/>
    </source>
</evidence>
<dbReference type="SUPFAM" id="SSF53623">
    <property type="entry name" value="MurD-like peptide ligases, catalytic domain"/>
    <property type="match status" value="1"/>
</dbReference>
<protein>
    <recommendedName>
        <fullName evidence="2">tetrahydrofolate synthase</fullName>
        <ecNumber evidence="2">6.3.2.17</ecNumber>
    </recommendedName>
    <alternativeName>
        <fullName evidence="8">Tetrahydrofolylpolyglutamate synthase</fullName>
    </alternativeName>
</protein>
<dbReference type="InterPro" id="IPR036615">
    <property type="entry name" value="Mur_ligase_C_dom_sf"/>
</dbReference>
<organism evidence="13 14">
    <name type="scientific">Gulosibacter bifidus</name>
    <dbReference type="NCBI Taxonomy" id="272239"/>
    <lineage>
        <taxon>Bacteria</taxon>
        <taxon>Bacillati</taxon>
        <taxon>Actinomycetota</taxon>
        <taxon>Actinomycetes</taxon>
        <taxon>Micrococcales</taxon>
        <taxon>Microbacteriaceae</taxon>
        <taxon>Gulosibacter</taxon>
    </lineage>
</organism>
<evidence type="ECO:0000256" key="7">
    <source>
        <dbReference type="ARBA" id="ARBA00022842"/>
    </source>
</evidence>
<feature type="compositionally biased region" description="Basic and acidic residues" evidence="10">
    <location>
        <begin position="1"/>
        <end position="19"/>
    </location>
</feature>
<keyword evidence="5" id="KW-0547">Nucleotide-binding</keyword>
<dbReference type="Gene3D" id="3.90.190.20">
    <property type="entry name" value="Mur ligase, C-terminal domain"/>
    <property type="match status" value="1"/>
</dbReference>
<comment type="caution">
    <text evidence="13">The sequence shown here is derived from an EMBL/GenBank/DDBJ whole genome shotgun (WGS) entry which is preliminary data.</text>
</comment>
<name>A0ABW5RK79_9MICO</name>
<dbReference type="PANTHER" id="PTHR11136:SF0">
    <property type="entry name" value="DIHYDROFOLATE SYNTHETASE-RELATED"/>
    <property type="match status" value="1"/>
</dbReference>
<keyword evidence="7" id="KW-0460">Magnesium</keyword>
<evidence type="ECO:0000256" key="6">
    <source>
        <dbReference type="ARBA" id="ARBA00022840"/>
    </source>
</evidence>
<dbReference type="Proteomes" id="UP001597453">
    <property type="component" value="Unassembled WGS sequence"/>
</dbReference>
<keyword evidence="6" id="KW-0067">ATP-binding</keyword>
<feature type="domain" description="Mur ligase central" evidence="12">
    <location>
        <begin position="125"/>
        <end position="356"/>
    </location>
</feature>
<evidence type="ECO:0000313" key="14">
    <source>
        <dbReference type="Proteomes" id="UP001597453"/>
    </source>
</evidence>
<dbReference type="InterPro" id="IPR013221">
    <property type="entry name" value="Mur_ligase_cen"/>
</dbReference>
<dbReference type="Pfam" id="PF08245">
    <property type="entry name" value="Mur_ligase_M"/>
    <property type="match status" value="1"/>
</dbReference>
<evidence type="ECO:0000256" key="9">
    <source>
        <dbReference type="ARBA" id="ARBA00047493"/>
    </source>
</evidence>
<keyword evidence="4" id="KW-0479">Metal-binding</keyword>
<evidence type="ECO:0000256" key="4">
    <source>
        <dbReference type="ARBA" id="ARBA00022723"/>
    </source>
</evidence>
<sequence>MSERNNESPDESYDARDAADGQGNSGELSPDELLKLLGGAPFDDALNYDEDFAEDFADEVVLLSEREQAERRRLEETDWEYEADRVFDELMERVGEAQPEPRLDATRRACELLGDIHRAWPMIHITGTNGKSSTARITASLLQAHGLRVGVLTSPHLVRLNERIGIDGAPISDERLVANWRDIEPFLSLVDTELEQQGKPRLTFFEALTVLAFACFSDAPVDVAVVEVGMGGEWDSTNVADGAVSVFTPIALDHQARLGSTLGEIARTKSGIIKPGAAVVTASQPAEALAEIERAAELRDAKLFVEERDFSVTGDQMAVGGRLISLRSIVGEYREIPLALAGDYQAHNAALAVAAVEAFFGGERALPEESVEAGLGQARSPGRLDLIGTNPAVIIDAAHNPHGAAHLAQAVTETYKFDHLTLVLGVLGDKNVSGIVKPLAAIADRVIVTQSDSPRAIDAYELADLVRDAIGDERAELLRVEVVSNAEDALLLARSEAEALNEEAAGDAPARTAGVLVTGSVTLIGEAAALAAAEEWRANSAVAGDSADGGSGADEFGGFDWDGTEQ</sequence>
<dbReference type="PANTHER" id="PTHR11136">
    <property type="entry name" value="FOLYLPOLYGLUTAMATE SYNTHASE-RELATED"/>
    <property type="match status" value="1"/>
</dbReference>
<comment type="similarity">
    <text evidence="1">Belongs to the folylpolyglutamate synthase family.</text>
</comment>
<dbReference type="GO" id="GO:0016874">
    <property type="term" value="F:ligase activity"/>
    <property type="evidence" value="ECO:0007669"/>
    <property type="project" value="UniProtKB-KW"/>
</dbReference>
<dbReference type="EC" id="6.3.2.17" evidence="2"/>
<evidence type="ECO:0000256" key="2">
    <source>
        <dbReference type="ARBA" id="ARBA00013025"/>
    </source>
</evidence>
<evidence type="ECO:0000256" key="8">
    <source>
        <dbReference type="ARBA" id="ARBA00030592"/>
    </source>
</evidence>
<evidence type="ECO:0000313" key="13">
    <source>
        <dbReference type="EMBL" id="MFD2674864.1"/>
    </source>
</evidence>
<dbReference type="SUPFAM" id="SSF53244">
    <property type="entry name" value="MurD-like peptide ligases, peptide-binding domain"/>
    <property type="match status" value="1"/>
</dbReference>
<dbReference type="Pfam" id="PF02875">
    <property type="entry name" value="Mur_ligase_C"/>
    <property type="match status" value="1"/>
</dbReference>
<dbReference type="PROSITE" id="PS01011">
    <property type="entry name" value="FOLYLPOLYGLU_SYNT_1"/>
    <property type="match status" value="1"/>
</dbReference>
<dbReference type="Gene3D" id="3.40.1190.10">
    <property type="entry name" value="Mur-like, catalytic domain"/>
    <property type="match status" value="1"/>
</dbReference>
<evidence type="ECO:0000259" key="12">
    <source>
        <dbReference type="Pfam" id="PF08245"/>
    </source>
</evidence>
<feature type="region of interest" description="Disordered" evidence="10">
    <location>
        <begin position="1"/>
        <end position="32"/>
    </location>
</feature>
<evidence type="ECO:0000256" key="3">
    <source>
        <dbReference type="ARBA" id="ARBA00022598"/>
    </source>
</evidence>
<evidence type="ECO:0000256" key="5">
    <source>
        <dbReference type="ARBA" id="ARBA00022741"/>
    </source>
</evidence>
<proteinExistence type="inferred from homology"/>
<reference evidence="14" key="1">
    <citation type="journal article" date="2019" name="Int. J. Syst. Evol. Microbiol.">
        <title>The Global Catalogue of Microorganisms (GCM) 10K type strain sequencing project: providing services to taxonomists for standard genome sequencing and annotation.</title>
        <authorList>
            <consortium name="The Broad Institute Genomics Platform"/>
            <consortium name="The Broad Institute Genome Sequencing Center for Infectious Disease"/>
            <person name="Wu L."/>
            <person name="Ma J."/>
        </authorList>
    </citation>
    <scope>NUCLEOTIDE SEQUENCE [LARGE SCALE GENOMIC DNA]</scope>
    <source>
        <strain evidence="14">TISTR 1511</strain>
    </source>
</reference>
<dbReference type="InterPro" id="IPR036565">
    <property type="entry name" value="Mur-like_cat_sf"/>
</dbReference>
<dbReference type="EMBL" id="JBHUNF010000003">
    <property type="protein sequence ID" value="MFD2674864.1"/>
    <property type="molecule type" value="Genomic_DNA"/>
</dbReference>
<dbReference type="InterPro" id="IPR018109">
    <property type="entry name" value="Folylpolyglutamate_synth_CS"/>
</dbReference>
<gene>
    <name evidence="13" type="ORF">ACFSUQ_06070</name>
</gene>
<comment type="catalytic activity">
    <reaction evidence="9">
        <text>(6S)-5,6,7,8-tetrahydrofolyl-(gamma-L-Glu)(n) + L-glutamate + ATP = (6S)-5,6,7,8-tetrahydrofolyl-(gamma-L-Glu)(n+1) + ADP + phosphate + H(+)</text>
        <dbReference type="Rhea" id="RHEA:10580"/>
        <dbReference type="Rhea" id="RHEA-COMP:14738"/>
        <dbReference type="Rhea" id="RHEA-COMP:14740"/>
        <dbReference type="ChEBI" id="CHEBI:15378"/>
        <dbReference type="ChEBI" id="CHEBI:29985"/>
        <dbReference type="ChEBI" id="CHEBI:30616"/>
        <dbReference type="ChEBI" id="CHEBI:43474"/>
        <dbReference type="ChEBI" id="CHEBI:141005"/>
        <dbReference type="ChEBI" id="CHEBI:456216"/>
        <dbReference type="EC" id="6.3.2.17"/>
    </reaction>
</comment>
<keyword evidence="3 13" id="KW-0436">Ligase</keyword>
<evidence type="ECO:0000256" key="1">
    <source>
        <dbReference type="ARBA" id="ARBA00008276"/>
    </source>
</evidence>